<organism evidence="5 6">
    <name type="scientific">Blepharisma stoltei</name>
    <dbReference type="NCBI Taxonomy" id="1481888"/>
    <lineage>
        <taxon>Eukaryota</taxon>
        <taxon>Sar</taxon>
        <taxon>Alveolata</taxon>
        <taxon>Ciliophora</taxon>
        <taxon>Postciliodesmatophora</taxon>
        <taxon>Heterotrichea</taxon>
        <taxon>Heterotrichida</taxon>
        <taxon>Blepharismidae</taxon>
        <taxon>Blepharisma</taxon>
    </lineage>
</organism>
<dbReference type="SUPFAM" id="SSF50978">
    <property type="entry name" value="WD40 repeat-like"/>
    <property type="match status" value="1"/>
</dbReference>
<dbReference type="Pfam" id="PF00400">
    <property type="entry name" value="WD40"/>
    <property type="match status" value="5"/>
</dbReference>
<dbReference type="PROSITE" id="PS50082">
    <property type="entry name" value="WD_REPEATS_2"/>
    <property type="match status" value="3"/>
</dbReference>
<evidence type="ECO:0008006" key="7">
    <source>
        <dbReference type="Google" id="ProtNLM"/>
    </source>
</evidence>
<evidence type="ECO:0000313" key="6">
    <source>
        <dbReference type="Proteomes" id="UP001162131"/>
    </source>
</evidence>
<dbReference type="CDD" id="cd00200">
    <property type="entry name" value="WD40"/>
    <property type="match status" value="1"/>
</dbReference>
<dbReference type="EMBL" id="CAJZBQ010000030">
    <property type="protein sequence ID" value="CAG9321955.1"/>
    <property type="molecule type" value="Genomic_DNA"/>
</dbReference>
<dbReference type="InterPro" id="IPR036322">
    <property type="entry name" value="WD40_repeat_dom_sf"/>
</dbReference>
<dbReference type="InterPro" id="IPR020472">
    <property type="entry name" value="WD40_PAC1"/>
</dbReference>
<feature type="compositionally biased region" description="Basic and acidic residues" evidence="4">
    <location>
        <begin position="1"/>
        <end position="14"/>
    </location>
</feature>
<feature type="repeat" description="WD" evidence="3">
    <location>
        <begin position="116"/>
        <end position="157"/>
    </location>
</feature>
<protein>
    <recommendedName>
        <fullName evidence="7">Angio-associated migratory cell protein</fullName>
    </recommendedName>
</protein>
<proteinExistence type="predicted"/>
<dbReference type="InterPro" id="IPR001680">
    <property type="entry name" value="WD40_rpt"/>
</dbReference>
<evidence type="ECO:0000256" key="4">
    <source>
        <dbReference type="SAM" id="MobiDB-lite"/>
    </source>
</evidence>
<dbReference type="Proteomes" id="UP001162131">
    <property type="component" value="Unassembled WGS sequence"/>
</dbReference>
<reference evidence="5" key="1">
    <citation type="submission" date="2021-09" db="EMBL/GenBank/DDBJ databases">
        <authorList>
            <consortium name="AG Swart"/>
            <person name="Singh M."/>
            <person name="Singh A."/>
            <person name="Seah K."/>
            <person name="Emmerich C."/>
        </authorList>
    </citation>
    <scope>NUCLEOTIDE SEQUENCE</scope>
    <source>
        <strain evidence="5">ATCC30299</strain>
    </source>
</reference>
<dbReference type="PRINTS" id="PR00320">
    <property type="entry name" value="GPROTEINBRPT"/>
</dbReference>
<dbReference type="AlphaFoldDB" id="A0AAU9J7P3"/>
<dbReference type="PANTHER" id="PTHR19857:SF8">
    <property type="entry name" value="ANGIO-ASSOCIATED MIGRATORY CELL PROTEIN"/>
    <property type="match status" value="1"/>
</dbReference>
<feature type="region of interest" description="Disordered" evidence="4">
    <location>
        <begin position="1"/>
        <end position="22"/>
    </location>
</feature>
<evidence type="ECO:0000256" key="1">
    <source>
        <dbReference type="ARBA" id="ARBA00022574"/>
    </source>
</evidence>
<dbReference type="PROSITE" id="PS00678">
    <property type="entry name" value="WD_REPEATS_1"/>
    <property type="match status" value="1"/>
</dbReference>
<comment type="caution">
    <text evidence="5">The sequence shown here is derived from an EMBL/GenBank/DDBJ whole genome shotgun (WGS) entry which is preliminary data.</text>
</comment>
<dbReference type="InterPro" id="IPR015943">
    <property type="entry name" value="WD40/YVTN_repeat-like_dom_sf"/>
</dbReference>
<feature type="repeat" description="WD" evidence="3">
    <location>
        <begin position="73"/>
        <end position="108"/>
    </location>
</feature>
<keyword evidence="6" id="KW-1185">Reference proteome</keyword>
<evidence type="ECO:0000256" key="3">
    <source>
        <dbReference type="PROSITE-ProRule" id="PRU00221"/>
    </source>
</evidence>
<dbReference type="InterPro" id="IPR051179">
    <property type="entry name" value="WD_repeat_multifunction"/>
</dbReference>
<evidence type="ECO:0000313" key="5">
    <source>
        <dbReference type="EMBL" id="CAG9321955.1"/>
    </source>
</evidence>
<dbReference type="PROSITE" id="PS50294">
    <property type="entry name" value="WD_REPEATS_REGION"/>
    <property type="match status" value="3"/>
</dbReference>
<feature type="repeat" description="WD" evidence="3">
    <location>
        <begin position="169"/>
        <end position="197"/>
    </location>
</feature>
<dbReference type="PANTHER" id="PTHR19857">
    <property type="entry name" value="MITOCHONDRIAL DIVISION PROTEIN 1-RELATED"/>
    <property type="match status" value="1"/>
</dbReference>
<dbReference type="Gene3D" id="2.130.10.10">
    <property type="entry name" value="YVTN repeat-like/Quinoprotein amine dehydrogenase"/>
    <property type="match status" value="1"/>
</dbReference>
<keyword evidence="2" id="KW-0677">Repeat</keyword>
<gene>
    <name evidence="5" type="ORF">BSTOLATCC_MIC30339</name>
</gene>
<dbReference type="SMART" id="SM00320">
    <property type="entry name" value="WD40"/>
    <property type="match status" value="7"/>
</dbReference>
<name>A0AAU9J7P3_9CILI</name>
<dbReference type="InterPro" id="IPR019775">
    <property type="entry name" value="WD40_repeat_CS"/>
</dbReference>
<keyword evidence="1 3" id="KW-0853">WD repeat</keyword>
<sequence length="368" mass="41256">MDMNMEEHMEKSSEEVGSEDSDTLTRIFPISELEAHTDSVCSVHFHPTNPEVFVTGGVDDKAFFFHNDDYTELAFHTDTIVQARFSNDGEYLALASMDSKVSIWQISSLDEPIATLEGPSDEILNIEWHPKGPVIAVSSGDQSIWVWHIRKNTPLAVLYGHPINMCRISPNGRYLYSGGKDGSVKVWDMKEENYSERPSECTFSGRDFHQEEIVSIVMYQDNNVILSGGRDGCVCLANRAGNRILTKIQAFEDSVEAVDFCKEMSLFLAGGMTGEIKIYELESLQCRVTISMGSGIVKAIWVGIEVVASTVEGKLKCYDGRNGNGLRKWIGHEETILDFDIKHDKIISGSDDQRILIHPYRFVPQQIS</sequence>
<accession>A0AAU9J7P3</accession>
<evidence type="ECO:0000256" key="2">
    <source>
        <dbReference type="ARBA" id="ARBA00022737"/>
    </source>
</evidence>